<dbReference type="EMBL" id="JAAARO010000006">
    <property type="protein sequence ID" value="KAF5746958.1"/>
    <property type="molecule type" value="Genomic_DNA"/>
</dbReference>
<feature type="compositionally biased region" description="Low complexity" evidence="1">
    <location>
        <begin position="183"/>
        <end position="196"/>
    </location>
</feature>
<accession>A0A7J7DKX8</accession>
<keyword evidence="3" id="KW-1185">Reference proteome</keyword>
<evidence type="ECO:0000313" key="2">
    <source>
        <dbReference type="EMBL" id="KAF5746958.1"/>
    </source>
</evidence>
<gene>
    <name evidence="2" type="ORF">HS088_TW06G01134</name>
</gene>
<feature type="region of interest" description="Disordered" evidence="1">
    <location>
        <begin position="102"/>
        <end position="169"/>
    </location>
</feature>
<dbReference type="Proteomes" id="UP000593562">
    <property type="component" value="Unassembled WGS sequence"/>
</dbReference>
<feature type="region of interest" description="Disordered" evidence="1">
    <location>
        <begin position="177"/>
        <end position="196"/>
    </location>
</feature>
<organism evidence="2 3">
    <name type="scientific">Tripterygium wilfordii</name>
    <name type="common">Thunder God vine</name>
    <dbReference type="NCBI Taxonomy" id="458696"/>
    <lineage>
        <taxon>Eukaryota</taxon>
        <taxon>Viridiplantae</taxon>
        <taxon>Streptophyta</taxon>
        <taxon>Embryophyta</taxon>
        <taxon>Tracheophyta</taxon>
        <taxon>Spermatophyta</taxon>
        <taxon>Magnoliopsida</taxon>
        <taxon>eudicotyledons</taxon>
        <taxon>Gunneridae</taxon>
        <taxon>Pentapetalae</taxon>
        <taxon>rosids</taxon>
        <taxon>fabids</taxon>
        <taxon>Celastrales</taxon>
        <taxon>Celastraceae</taxon>
        <taxon>Tripterygium</taxon>
    </lineage>
</organism>
<reference evidence="2 3" key="1">
    <citation type="journal article" date="2020" name="Nat. Commun.">
        <title>Genome of Tripterygium wilfordii and identification of cytochrome P450 involved in triptolide biosynthesis.</title>
        <authorList>
            <person name="Tu L."/>
            <person name="Su P."/>
            <person name="Zhang Z."/>
            <person name="Gao L."/>
            <person name="Wang J."/>
            <person name="Hu T."/>
            <person name="Zhou J."/>
            <person name="Zhang Y."/>
            <person name="Zhao Y."/>
            <person name="Liu Y."/>
            <person name="Song Y."/>
            <person name="Tong Y."/>
            <person name="Lu Y."/>
            <person name="Yang J."/>
            <person name="Xu C."/>
            <person name="Jia M."/>
            <person name="Peters R.J."/>
            <person name="Huang L."/>
            <person name="Gao W."/>
        </authorList>
    </citation>
    <scope>NUCLEOTIDE SEQUENCE [LARGE SCALE GENOMIC DNA]</scope>
    <source>
        <strain evidence="3">cv. XIE 37</strain>
        <tissue evidence="2">Leaf</tissue>
    </source>
</reference>
<evidence type="ECO:0000256" key="1">
    <source>
        <dbReference type="SAM" id="MobiDB-lite"/>
    </source>
</evidence>
<protein>
    <submittedName>
        <fullName evidence="2">Uncharacterized protein</fullName>
    </submittedName>
</protein>
<comment type="caution">
    <text evidence="2">The sequence shown here is derived from an EMBL/GenBank/DDBJ whole genome shotgun (WGS) entry which is preliminary data.</text>
</comment>
<dbReference type="AlphaFoldDB" id="A0A7J7DKX8"/>
<feature type="compositionally biased region" description="Polar residues" evidence="1">
    <location>
        <begin position="147"/>
        <end position="161"/>
    </location>
</feature>
<sequence>MAGIRDKPEDQKVCLDLNVKAKDDMVEKEKPCKDGVFDLDLNVEGNDDMVEKEKPCKDGEFDLDLDDQRILVQEEFSDSLFSLSIDSRKRVFAFELGEKEVNSPVPKWGNSFFSSSNDETSQACEVEEPNPDPDSDRNRQPVANIKPRTTQSKQKQETQGINGPEPSSKLLACNARARTRSEGTSTSNITTNSGGNLAAEREFSPIVIQDEPNFGATTLEHVEQHSASASPKQCRKAPTLGTVGSFWVYTGQIKDADSEHPCEEVPRISTRM</sequence>
<name>A0A7J7DKX8_TRIWF</name>
<feature type="compositionally biased region" description="Polar residues" evidence="1">
    <location>
        <begin position="111"/>
        <end position="123"/>
    </location>
</feature>
<dbReference type="InParanoid" id="A0A7J7DKX8"/>
<proteinExistence type="predicted"/>
<evidence type="ECO:0000313" key="3">
    <source>
        <dbReference type="Proteomes" id="UP000593562"/>
    </source>
</evidence>